<evidence type="ECO:0000313" key="7">
    <source>
        <dbReference type="Proteomes" id="UP000256727"/>
    </source>
</evidence>
<keyword evidence="3 6" id="KW-0238">DNA-binding</keyword>
<dbReference type="PROSITE" id="PS50931">
    <property type="entry name" value="HTH_LYSR"/>
    <property type="match status" value="1"/>
</dbReference>
<dbReference type="RefSeq" id="WP_115932141.1">
    <property type="nucleotide sequence ID" value="NZ_QREH01000001.1"/>
</dbReference>
<dbReference type="GO" id="GO:0003700">
    <property type="term" value="F:DNA-binding transcription factor activity"/>
    <property type="evidence" value="ECO:0007669"/>
    <property type="project" value="InterPro"/>
</dbReference>
<reference evidence="6 7" key="1">
    <citation type="submission" date="2018-07" db="EMBL/GenBank/DDBJ databases">
        <title>Sequencing the genomes of 1000 actinobacteria strains.</title>
        <authorList>
            <person name="Klenk H.-P."/>
        </authorList>
    </citation>
    <scope>NUCLEOTIDE SEQUENCE [LARGE SCALE GENOMIC DNA]</scope>
    <source>
        <strain evidence="6 7">DSM 14442</strain>
    </source>
</reference>
<comment type="similarity">
    <text evidence="1">Belongs to the LysR transcriptional regulatory family.</text>
</comment>
<dbReference type="GO" id="GO:0003677">
    <property type="term" value="F:DNA binding"/>
    <property type="evidence" value="ECO:0007669"/>
    <property type="project" value="UniProtKB-KW"/>
</dbReference>
<dbReference type="SUPFAM" id="SSF46785">
    <property type="entry name" value="Winged helix' DNA-binding domain"/>
    <property type="match status" value="1"/>
</dbReference>
<dbReference type="SUPFAM" id="SSF53850">
    <property type="entry name" value="Periplasmic binding protein-like II"/>
    <property type="match status" value="1"/>
</dbReference>
<proteinExistence type="inferred from homology"/>
<protein>
    <submittedName>
        <fullName evidence="6">DNA-binding transcriptional LysR family regulator</fullName>
    </submittedName>
</protein>
<dbReference type="Pfam" id="PF03466">
    <property type="entry name" value="LysR_substrate"/>
    <property type="match status" value="1"/>
</dbReference>
<dbReference type="InterPro" id="IPR000847">
    <property type="entry name" value="LysR_HTH_N"/>
</dbReference>
<dbReference type="InterPro" id="IPR036390">
    <property type="entry name" value="WH_DNA-bd_sf"/>
</dbReference>
<dbReference type="Gene3D" id="3.40.190.10">
    <property type="entry name" value="Periplasmic binding protein-like II"/>
    <property type="match status" value="2"/>
</dbReference>
<evidence type="ECO:0000256" key="4">
    <source>
        <dbReference type="ARBA" id="ARBA00023163"/>
    </source>
</evidence>
<dbReference type="PANTHER" id="PTHR30346">
    <property type="entry name" value="TRANSCRIPTIONAL DUAL REGULATOR HCAR-RELATED"/>
    <property type="match status" value="1"/>
</dbReference>
<dbReference type="InterPro" id="IPR036388">
    <property type="entry name" value="WH-like_DNA-bd_sf"/>
</dbReference>
<evidence type="ECO:0000313" key="6">
    <source>
        <dbReference type="EMBL" id="REE04159.1"/>
    </source>
</evidence>
<sequence>MLDVRRLVLLRELSIRGTISAVARAMNLAPSSVSEQLSLLERETKTELLRRVGRNVQLTEAAMALVERVEPILGALEEAETALISAGSAGGAISGRVRLAVFQSAALVLIPPALSLLRERHPALRLEMVQYEPERALHETWARDFDVVVAEQYPGHSAPHWPGLDRRQLVKDELQLAVPAALTIDGQPLPAGEELATLLQHRPLPWVMEPRGTATRHWAEQLIRSAGHEPDVRFVSADLQSHVKLVESGNAVALLPGLTLVDHPQRLRRISLPGRPLRTVFTSIRSSSARSPAVVAVRAALEEAAQPLDAGKAADIEPGG</sequence>
<accession>A0A3D9LCN4</accession>
<name>A0A3D9LCN4_9MICC</name>
<evidence type="ECO:0000256" key="2">
    <source>
        <dbReference type="ARBA" id="ARBA00023015"/>
    </source>
</evidence>
<dbReference type="OrthoDB" id="3673085at2"/>
<evidence type="ECO:0000256" key="3">
    <source>
        <dbReference type="ARBA" id="ARBA00023125"/>
    </source>
</evidence>
<keyword evidence="2" id="KW-0805">Transcription regulation</keyword>
<dbReference type="Pfam" id="PF00126">
    <property type="entry name" value="HTH_1"/>
    <property type="match status" value="1"/>
</dbReference>
<dbReference type="EMBL" id="QREH01000001">
    <property type="protein sequence ID" value="REE04159.1"/>
    <property type="molecule type" value="Genomic_DNA"/>
</dbReference>
<gene>
    <name evidence="6" type="ORF">C8E99_1986</name>
</gene>
<feature type="domain" description="HTH lysR-type" evidence="5">
    <location>
        <begin position="2"/>
        <end position="59"/>
    </location>
</feature>
<dbReference type="InterPro" id="IPR005119">
    <property type="entry name" value="LysR_subst-bd"/>
</dbReference>
<organism evidence="6 7">
    <name type="scientific">Citricoccus muralis</name>
    <dbReference type="NCBI Taxonomy" id="169134"/>
    <lineage>
        <taxon>Bacteria</taxon>
        <taxon>Bacillati</taxon>
        <taxon>Actinomycetota</taxon>
        <taxon>Actinomycetes</taxon>
        <taxon>Micrococcales</taxon>
        <taxon>Micrococcaceae</taxon>
        <taxon>Citricoccus</taxon>
    </lineage>
</organism>
<keyword evidence="7" id="KW-1185">Reference proteome</keyword>
<dbReference type="AlphaFoldDB" id="A0A3D9LCN4"/>
<keyword evidence="4" id="KW-0804">Transcription</keyword>
<dbReference type="PANTHER" id="PTHR30346:SF29">
    <property type="entry name" value="LYSR SUBSTRATE-BINDING"/>
    <property type="match status" value="1"/>
</dbReference>
<evidence type="ECO:0000256" key="1">
    <source>
        <dbReference type="ARBA" id="ARBA00009437"/>
    </source>
</evidence>
<evidence type="ECO:0000259" key="5">
    <source>
        <dbReference type="PROSITE" id="PS50931"/>
    </source>
</evidence>
<dbReference type="GO" id="GO:0032993">
    <property type="term" value="C:protein-DNA complex"/>
    <property type="evidence" value="ECO:0007669"/>
    <property type="project" value="TreeGrafter"/>
</dbReference>
<dbReference type="Proteomes" id="UP000256727">
    <property type="component" value="Unassembled WGS sequence"/>
</dbReference>
<comment type="caution">
    <text evidence="6">The sequence shown here is derived from an EMBL/GenBank/DDBJ whole genome shotgun (WGS) entry which is preliminary data.</text>
</comment>
<dbReference type="Gene3D" id="1.10.10.10">
    <property type="entry name" value="Winged helix-like DNA-binding domain superfamily/Winged helix DNA-binding domain"/>
    <property type="match status" value="1"/>
</dbReference>